<evidence type="ECO:0000256" key="7">
    <source>
        <dbReference type="ARBA" id="ARBA00023136"/>
    </source>
</evidence>
<feature type="transmembrane region" description="Helical" evidence="12">
    <location>
        <begin position="202"/>
        <end position="224"/>
    </location>
</feature>
<evidence type="ECO:0000256" key="3">
    <source>
        <dbReference type="ARBA" id="ARBA00022475"/>
    </source>
</evidence>
<keyword evidence="7 12" id="KW-0472">Membrane</keyword>
<organism evidence="14 15">
    <name type="scientific">Staurois parvus</name>
    <dbReference type="NCBI Taxonomy" id="386267"/>
    <lineage>
        <taxon>Eukaryota</taxon>
        <taxon>Metazoa</taxon>
        <taxon>Chordata</taxon>
        <taxon>Craniata</taxon>
        <taxon>Vertebrata</taxon>
        <taxon>Euteleostomi</taxon>
        <taxon>Amphibia</taxon>
        <taxon>Batrachia</taxon>
        <taxon>Anura</taxon>
        <taxon>Neobatrachia</taxon>
        <taxon>Ranoidea</taxon>
        <taxon>Ranidae</taxon>
        <taxon>Staurois</taxon>
    </lineage>
</organism>
<feature type="transmembrane region" description="Helical" evidence="12">
    <location>
        <begin position="112"/>
        <end position="130"/>
    </location>
</feature>
<evidence type="ECO:0000313" key="15">
    <source>
        <dbReference type="Proteomes" id="UP001162483"/>
    </source>
</evidence>
<dbReference type="PRINTS" id="PR00237">
    <property type="entry name" value="GPCRRHODOPSN"/>
</dbReference>
<evidence type="ECO:0000256" key="2">
    <source>
        <dbReference type="ARBA" id="ARBA00021864"/>
    </source>
</evidence>
<feature type="transmembrane region" description="Helical" evidence="12">
    <location>
        <begin position="245"/>
        <end position="265"/>
    </location>
</feature>
<evidence type="ECO:0000256" key="9">
    <source>
        <dbReference type="ARBA" id="ARBA00023224"/>
    </source>
</evidence>
<dbReference type="PRINTS" id="PR01157">
    <property type="entry name" value="P2YPURNOCPTR"/>
</dbReference>
<comment type="subcellular location">
    <subcellularLocation>
        <location evidence="1">Cell membrane</location>
        <topology evidence="1">Multi-pass membrane protein</topology>
    </subcellularLocation>
</comment>
<dbReference type="InterPro" id="IPR000018">
    <property type="entry name" value="P2Y4"/>
</dbReference>
<keyword evidence="3" id="KW-1003">Cell membrane</keyword>
<keyword evidence="15" id="KW-1185">Reference proteome</keyword>
<feature type="transmembrane region" description="Helical" evidence="12">
    <location>
        <begin position="150"/>
        <end position="172"/>
    </location>
</feature>
<protein>
    <recommendedName>
        <fullName evidence="2">P2Y purinoceptor 4</fullName>
    </recommendedName>
</protein>
<evidence type="ECO:0000256" key="1">
    <source>
        <dbReference type="ARBA" id="ARBA00004651"/>
    </source>
</evidence>
<evidence type="ECO:0000256" key="6">
    <source>
        <dbReference type="ARBA" id="ARBA00023040"/>
    </source>
</evidence>
<keyword evidence="4 10" id="KW-0812">Transmembrane</keyword>
<evidence type="ECO:0000313" key="14">
    <source>
        <dbReference type="EMBL" id="CAI9620427.1"/>
    </source>
</evidence>
<dbReference type="InterPro" id="IPR017452">
    <property type="entry name" value="GPCR_Rhodpsn_7TM"/>
</dbReference>
<dbReference type="SUPFAM" id="SSF81321">
    <property type="entry name" value="Family A G protein-coupled receptor-like"/>
    <property type="match status" value="1"/>
</dbReference>
<dbReference type="Proteomes" id="UP001162483">
    <property type="component" value="Unassembled WGS sequence"/>
</dbReference>
<evidence type="ECO:0000259" key="13">
    <source>
        <dbReference type="PROSITE" id="PS50262"/>
    </source>
</evidence>
<feature type="compositionally biased region" description="Basic and acidic residues" evidence="11">
    <location>
        <begin position="424"/>
        <end position="445"/>
    </location>
</feature>
<proteinExistence type="inferred from homology"/>
<keyword evidence="6 10" id="KW-0297">G-protein coupled receptor</keyword>
<dbReference type="Pfam" id="PF00001">
    <property type="entry name" value="7tm_1"/>
    <property type="match status" value="1"/>
</dbReference>
<dbReference type="PANTHER" id="PTHR24231">
    <property type="entry name" value="PURINOCEPTOR-RELATED G-PROTEIN COUPLED RECEPTOR"/>
    <property type="match status" value="1"/>
</dbReference>
<feature type="region of interest" description="Disordered" evidence="11">
    <location>
        <begin position="408"/>
        <end position="445"/>
    </location>
</feature>
<dbReference type="PROSITE" id="PS00237">
    <property type="entry name" value="G_PROTEIN_RECEP_F1_1"/>
    <property type="match status" value="1"/>
</dbReference>
<gene>
    <name evidence="14" type="ORF">SPARVUS_LOCUS15984291</name>
</gene>
<reference evidence="14" key="1">
    <citation type="submission" date="2023-05" db="EMBL/GenBank/DDBJ databases">
        <authorList>
            <person name="Stuckert A."/>
        </authorList>
    </citation>
    <scope>NUCLEOTIDE SEQUENCE</scope>
</reference>
<sequence>MVGSYTTPSPLDPSFQNGTVQANNVCIFQEEFKYFLLPVSYSVVFILGLPLNLTAMWIFVAKMRPWSPTTVYMFNLALSDSLYLLSLPTLVYYYADHNNWPFGEALCKTMRFLFYTNLYCSILFLTCISLHRYMGVCHPLLSLQRMKARYAHMFCVGVWVSVSVCLIPNLFFVTVSPKGNDTICHDTTTPEDFEEYVEYSTAVMSLLFGVPCLVIAGCYGLMARELMKPMVSGIRQTLPAYKRKSIKTIVIVLTVFIICFLPFHVTRTIYYYARLLDASCNSLNVVNLSYKITRPLASANSCFDPVLYFLASENYQKRLVSAVTNISNVCRRHLPIIHHVPTTNKRDGPAVIPVQGGVENIGSFGNLLGDNHEVHHPGEIEVEMGTSNKQTSTECTYAKNKVKWRNSMEENGNVGVGGAEDNVGEPRKDEGDVVEGKKRDNVPWC</sequence>
<evidence type="ECO:0000256" key="4">
    <source>
        <dbReference type="ARBA" id="ARBA00022692"/>
    </source>
</evidence>
<dbReference type="PROSITE" id="PS50262">
    <property type="entry name" value="G_PROTEIN_RECEP_F1_2"/>
    <property type="match status" value="1"/>
</dbReference>
<accession>A0ABN9HF95</accession>
<keyword evidence="9 10" id="KW-0807">Transducer</keyword>
<name>A0ABN9HF95_9NEOB</name>
<dbReference type="PANTHER" id="PTHR24231:SF21">
    <property type="entry name" value="P2Y PURINOCEPTOR 4"/>
    <property type="match status" value="1"/>
</dbReference>
<evidence type="ECO:0000256" key="5">
    <source>
        <dbReference type="ARBA" id="ARBA00022989"/>
    </source>
</evidence>
<keyword evidence="5 12" id="KW-1133">Transmembrane helix</keyword>
<evidence type="ECO:0000256" key="11">
    <source>
        <dbReference type="SAM" id="MobiDB-lite"/>
    </source>
</evidence>
<dbReference type="PRINTS" id="PR01066">
    <property type="entry name" value="P2Y4PRNOCPTR"/>
</dbReference>
<comment type="similarity">
    <text evidence="10">Belongs to the G-protein coupled receptor 1 family.</text>
</comment>
<feature type="domain" description="G-protein coupled receptors family 1 profile" evidence="13">
    <location>
        <begin position="51"/>
        <end position="308"/>
    </location>
</feature>
<dbReference type="InterPro" id="IPR000276">
    <property type="entry name" value="GPCR_Rhodpsn"/>
</dbReference>
<evidence type="ECO:0000256" key="8">
    <source>
        <dbReference type="ARBA" id="ARBA00023170"/>
    </source>
</evidence>
<dbReference type="Gene3D" id="1.20.1070.10">
    <property type="entry name" value="Rhodopsin 7-helix transmembrane proteins"/>
    <property type="match status" value="1"/>
</dbReference>
<comment type="caution">
    <text evidence="14">The sequence shown here is derived from an EMBL/GenBank/DDBJ whole genome shotgun (WGS) entry which is preliminary data.</text>
</comment>
<keyword evidence="8 10" id="KW-0675">Receptor</keyword>
<feature type="transmembrane region" description="Helical" evidence="12">
    <location>
        <begin position="39"/>
        <end position="60"/>
    </location>
</feature>
<evidence type="ECO:0000256" key="12">
    <source>
        <dbReference type="SAM" id="Phobius"/>
    </source>
</evidence>
<feature type="transmembrane region" description="Helical" evidence="12">
    <location>
        <begin position="72"/>
        <end position="92"/>
    </location>
</feature>
<evidence type="ECO:0000256" key="10">
    <source>
        <dbReference type="RuleBase" id="RU000688"/>
    </source>
</evidence>
<dbReference type="EMBL" id="CATNWA010020923">
    <property type="protein sequence ID" value="CAI9620427.1"/>
    <property type="molecule type" value="Genomic_DNA"/>
</dbReference>